<dbReference type="Pfam" id="PF00089">
    <property type="entry name" value="Trypsin"/>
    <property type="match status" value="1"/>
</dbReference>
<keyword evidence="1" id="KW-1015">Disulfide bond</keyword>
<dbReference type="PANTHER" id="PTHR24256">
    <property type="entry name" value="TRYPTASE-RELATED"/>
    <property type="match status" value="1"/>
</dbReference>
<dbReference type="eggNOG" id="COG5640">
    <property type="taxonomic scope" value="Bacteria"/>
</dbReference>
<reference evidence="4 5" key="1">
    <citation type="submission" date="2007-06" db="EMBL/GenBank/DDBJ databases">
        <authorList>
            <person name="Shimkets L."/>
            <person name="Ferriera S."/>
            <person name="Johnson J."/>
            <person name="Kravitz S."/>
            <person name="Beeson K."/>
            <person name="Sutton G."/>
            <person name="Rogers Y.-H."/>
            <person name="Friedman R."/>
            <person name="Frazier M."/>
            <person name="Venter J.C."/>
        </authorList>
    </citation>
    <scope>NUCLEOTIDE SEQUENCE [LARGE SCALE GENOMIC DNA]</scope>
    <source>
        <strain evidence="4 5">SIR-1</strain>
    </source>
</reference>
<dbReference type="Proteomes" id="UP000005801">
    <property type="component" value="Unassembled WGS sequence"/>
</dbReference>
<feature type="region of interest" description="Disordered" evidence="2">
    <location>
        <begin position="359"/>
        <end position="387"/>
    </location>
</feature>
<protein>
    <submittedName>
        <fullName evidence="4">Peptidase S1 and S6, chymotrypsin/Hap</fullName>
    </submittedName>
</protein>
<evidence type="ECO:0000313" key="4">
    <source>
        <dbReference type="EMBL" id="EDM76257.1"/>
    </source>
</evidence>
<dbReference type="AlphaFoldDB" id="A6GD19"/>
<dbReference type="SMART" id="SM00020">
    <property type="entry name" value="Tryp_SPc"/>
    <property type="match status" value="1"/>
</dbReference>
<dbReference type="SUPFAM" id="SSF50494">
    <property type="entry name" value="Trypsin-like serine proteases"/>
    <property type="match status" value="1"/>
</dbReference>
<organism evidence="4 5">
    <name type="scientific">Plesiocystis pacifica SIR-1</name>
    <dbReference type="NCBI Taxonomy" id="391625"/>
    <lineage>
        <taxon>Bacteria</taxon>
        <taxon>Pseudomonadati</taxon>
        <taxon>Myxococcota</taxon>
        <taxon>Polyangia</taxon>
        <taxon>Nannocystales</taxon>
        <taxon>Nannocystaceae</taxon>
        <taxon>Plesiocystis</taxon>
    </lineage>
</organism>
<evidence type="ECO:0000313" key="5">
    <source>
        <dbReference type="Proteomes" id="UP000005801"/>
    </source>
</evidence>
<sequence length="428" mass="44068">MCAWPTTVSLGSCTGTLVHPEVVIYAAHCGANYNNVILGEASQGALAARVVPTEYCKLNPAYGGGGLGTDQAFCKLAEPVLDVPIVPILMGCETSVLTPGREVVLVGFGQADITPQYGRQSEVWTTLNGINNNEASVGGGGESSCFGDSGGPAYVRLPAEAGGDDTWRVFGITSYGLSEECGGPAFYSMMHTGMDWFEGELASEGIDLTPCHDTDGTWNPTPYCQGFPTDPGTPHGSWANGCSSGAPKGGISSICGDPFETEEVPPTVEIVDPPDGTTYETNGSDTAAATIRAEAADEGSGVKEVRLQLEGEDIPNGVDGVEPWEWDLALPPGSYVFNVVAVDWSGNETASASIGIGVDQEAPEAPEEPGSDDGSDEVGGEDEFGADGGLSDAGCACSSAEPSRGAGAGFGLLMLALGFARSRRTRKI</sequence>
<feature type="compositionally biased region" description="Acidic residues" evidence="2">
    <location>
        <begin position="361"/>
        <end position="385"/>
    </location>
</feature>
<dbReference type="Pfam" id="PF17957">
    <property type="entry name" value="Big_7"/>
    <property type="match status" value="1"/>
</dbReference>
<dbReference type="InterPro" id="IPR009003">
    <property type="entry name" value="Peptidase_S1_PA"/>
</dbReference>
<dbReference type="InterPro" id="IPR013783">
    <property type="entry name" value="Ig-like_fold"/>
</dbReference>
<evidence type="ECO:0000259" key="3">
    <source>
        <dbReference type="PROSITE" id="PS50240"/>
    </source>
</evidence>
<dbReference type="Gene3D" id="2.60.40.10">
    <property type="entry name" value="Immunoglobulins"/>
    <property type="match status" value="1"/>
</dbReference>
<proteinExistence type="predicted"/>
<accession>A6GD19</accession>
<name>A6GD19_9BACT</name>
<dbReference type="PROSITE" id="PS50240">
    <property type="entry name" value="TRYPSIN_DOM"/>
    <property type="match status" value="1"/>
</dbReference>
<comment type="caution">
    <text evidence="4">The sequence shown here is derived from an EMBL/GenBank/DDBJ whole genome shotgun (WGS) entry which is preliminary data.</text>
</comment>
<evidence type="ECO:0000256" key="2">
    <source>
        <dbReference type="SAM" id="MobiDB-lite"/>
    </source>
</evidence>
<dbReference type="NCBIfam" id="TIGR03901">
    <property type="entry name" value="MYXO-CTERM"/>
    <property type="match status" value="1"/>
</dbReference>
<evidence type="ECO:0000256" key="1">
    <source>
        <dbReference type="ARBA" id="ARBA00023157"/>
    </source>
</evidence>
<dbReference type="EMBL" id="ABCS01000069">
    <property type="protein sequence ID" value="EDM76257.1"/>
    <property type="molecule type" value="Genomic_DNA"/>
</dbReference>
<dbReference type="InterPro" id="IPR001314">
    <property type="entry name" value="Peptidase_S1A"/>
</dbReference>
<dbReference type="InterPro" id="IPR001254">
    <property type="entry name" value="Trypsin_dom"/>
</dbReference>
<dbReference type="InterPro" id="IPR043504">
    <property type="entry name" value="Peptidase_S1_PA_chymotrypsin"/>
</dbReference>
<dbReference type="InterPro" id="IPR024038">
    <property type="entry name" value="MYXO-CTERM"/>
</dbReference>
<dbReference type="InterPro" id="IPR051487">
    <property type="entry name" value="Ser/Thr_Proteases_Immune/Dev"/>
</dbReference>
<dbReference type="GO" id="GO:0006508">
    <property type="term" value="P:proteolysis"/>
    <property type="evidence" value="ECO:0007669"/>
    <property type="project" value="InterPro"/>
</dbReference>
<dbReference type="GO" id="GO:0004252">
    <property type="term" value="F:serine-type endopeptidase activity"/>
    <property type="evidence" value="ECO:0007669"/>
    <property type="project" value="InterPro"/>
</dbReference>
<dbReference type="Gene3D" id="2.40.10.10">
    <property type="entry name" value="Trypsin-like serine proteases"/>
    <property type="match status" value="1"/>
</dbReference>
<gene>
    <name evidence="4" type="ORF">PPSIR1_42316</name>
</gene>
<feature type="domain" description="Peptidase S1" evidence="3">
    <location>
        <begin position="1"/>
        <end position="202"/>
    </location>
</feature>
<dbReference type="STRING" id="391625.PPSIR1_42316"/>
<dbReference type="PRINTS" id="PR00722">
    <property type="entry name" value="CHYMOTRYPSIN"/>
</dbReference>
<keyword evidence="5" id="KW-1185">Reference proteome</keyword>